<dbReference type="PANTHER" id="PTHR42909:SF1">
    <property type="entry name" value="CARBOHYDRATE KINASE PFKB DOMAIN-CONTAINING PROTEIN"/>
    <property type="match status" value="1"/>
</dbReference>
<reference evidence="3 4" key="1">
    <citation type="journal article" date="2015" name="Antonie Van Leeuwenhoek">
        <title>Oricola cellulosilytica gen. nov., sp. nov., a cellulose-degrading bacterium of the family Phyllobacteriaceae isolated from surface seashore water, and emended descriptions of Mesorhizobium loti and Phyllobacterium myrsinacearum.</title>
        <authorList>
            <person name="Hameed A."/>
            <person name="Shahina M."/>
            <person name="Lai W.A."/>
            <person name="Lin S.Y."/>
            <person name="Young L.S."/>
            <person name="Liu Y.C."/>
            <person name="Hsu Y.H."/>
            <person name="Young C.C."/>
        </authorList>
    </citation>
    <scope>NUCLEOTIDE SEQUENCE [LARGE SCALE GENOMIC DNA]</scope>
    <source>
        <strain evidence="3 4">KCTC 52183</strain>
    </source>
</reference>
<keyword evidence="3" id="KW-0808">Transferase</keyword>
<evidence type="ECO:0000256" key="1">
    <source>
        <dbReference type="ARBA" id="ARBA00022723"/>
    </source>
</evidence>
<protein>
    <submittedName>
        <fullName evidence="3">Carbohydrate kinase</fullName>
    </submittedName>
</protein>
<keyword evidence="3" id="KW-0418">Kinase</keyword>
<dbReference type="GO" id="GO:0046872">
    <property type="term" value="F:metal ion binding"/>
    <property type="evidence" value="ECO:0007669"/>
    <property type="project" value="UniProtKB-KW"/>
</dbReference>
<dbReference type="AlphaFoldDB" id="A0A4R0PB90"/>
<dbReference type="Gene3D" id="3.40.1190.20">
    <property type="match status" value="1"/>
</dbReference>
<dbReference type="InterPro" id="IPR029056">
    <property type="entry name" value="Ribokinase-like"/>
</dbReference>
<comment type="caution">
    <text evidence="3">The sequence shown here is derived from an EMBL/GenBank/DDBJ whole genome shotgun (WGS) entry which is preliminary data.</text>
</comment>
<dbReference type="GO" id="GO:0005737">
    <property type="term" value="C:cytoplasm"/>
    <property type="evidence" value="ECO:0007669"/>
    <property type="project" value="TreeGrafter"/>
</dbReference>
<keyword evidence="4" id="KW-1185">Reference proteome</keyword>
<dbReference type="SUPFAM" id="SSF53613">
    <property type="entry name" value="Ribokinase-like"/>
    <property type="match status" value="1"/>
</dbReference>
<dbReference type="Proteomes" id="UP000291301">
    <property type="component" value="Unassembled WGS sequence"/>
</dbReference>
<evidence type="ECO:0000313" key="4">
    <source>
        <dbReference type="Proteomes" id="UP000291301"/>
    </source>
</evidence>
<evidence type="ECO:0000313" key="3">
    <source>
        <dbReference type="EMBL" id="TCD14521.1"/>
    </source>
</evidence>
<evidence type="ECO:0000259" key="2">
    <source>
        <dbReference type="Pfam" id="PF00294"/>
    </source>
</evidence>
<feature type="domain" description="Carbohydrate kinase PfkB" evidence="2">
    <location>
        <begin position="30"/>
        <end position="311"/>
    </location>
</feature>
<keyword evidence="1" id="KW-0479">Metal-binding</keyword>
<dbReference type="InterPro" id="IPR011611">
    <property type="entry name" value="PfkB_dom"/>
</dbReference>
<organism evidence="3 4">
    <name type="scientific">Oricola cellulosilytica</name>
    <dbReference type="NCBI Taxonomy" id="1429082"/>
    <lineage>
        <taxon>Bacteria</taxon>
        <taxon>Pseudomonadati</taxon>
        <taxon>Pseudomonadota</taxon>
        <taxon>Alphaproteobacteria</taxon>
        <taxon>Hyphomicrobiales</taxon>
        <taxon>Ahrensiaceae</taxon>
        <taxon>Oricola</taxon>
    </lineage>
</organism>
<dbReference type="PANTHER" id="PTHR42909">
    <property type="entry name" value="ZGC:136858"/>
    <property type="match status" value="1"/>
</dbReference>
<accession>A0A4R0PB90</accession>
<dbReference type="GO" id="GO:0016301">
    <property type="term" value="F:kinase activity"/>
    <property type="evidence" value="ECO:0007669"/>
    <property type="project" value="UniProtKB-KW"/>
</dbReference>
<name>A0A4R0PB90_9HYPH</name>
<gene>
    <name evidence="3" type="ORF">E0D97_10730</name>
</gene>
<dbReference type="EMBL" id="SJST01000003">
    <property type="protein sequence ID" value="TCD14521.1"/>
    <property type="molecule type" value="Genomic_DNA"/>
</dbReference>
<dbReference type="Pfam" id="PF00294">
    <property type="entry name" value="PfkB"/>
    <property type="match status" value="1"/>
</dbReference>
<dbReference type="GO" id="GO:0004730">
    <property type="term" value="F:pseudouridylate synthase activity"/>
    <property type="evidence" value="ECO:0007669"/>
    <property type="project" value="TreeGrafter"/>
</dbReference>
<dbReference type="GO" id="GO:0016798">
    <property type="term" value="F:hydrolase activity, acting on glycosyl bonds"/>
    <property type="evidence" value="ECO:0007669"/>
    <property type="project" value="TreeGrafter"/>
</dbReference>
<proteinExistence type="predicted"/>
<sequence length="333" mass="34450">MRRSSGADRSTVSSETVLNSAGHETTLLGIGGAHIDRIGRVSGDHRPAASNPGRLITTVGGGTLNALRTARLRGVERVALISARGGDADGLQVEEAVADAGIADMSAVFLDRQTATYTAILDQNGDLVTGLADMDLYETALLRQLRRRELRDAIGSAATIMTDANLPVAALETIAGMSAAPLHAIGVSPAKVSRLAPISERIATLFINMRELAALTKADAIPPALTALGKLGFGRAVITDAGRSVTVVDHGKRWTISPPEVKQVTDVTGAGDALAGATVARLALDPDATLVEAVCEGVAAAQMTLRFEGPIARTLTGPEFDSIRGHIGVSETV</sequence>